<dbReference type="InterPro" id="IPR036291">
    <property type="entry name" value="NAD(P)-bd_dom_sf"/>
</dbReference>
<dbReference type="GO" id="GO:0000166">
    <property type="term" value="F:nucleotide binding"/>
    <property type="evidence" value="ECO:0007669"/>
    <property type="project" value="InterPro"/>
</dbReference>
<evidence type="ECO:0000259" key="3">
    <source>
        <dbReference type="Pfam" id="PF22725"/>
    </source>
</evidence>
<keyword evidence="5" id="KW-1185">Reference proteome</keyword>
<evidence type="ECO:0000256" key="1">
    <source>
        <dbReference type="ARBA" id="ARBA00023027"/>
    </source>
</evidence>
<dbReference type="SUPFAM" id="SSF51735">
    <property type="entry name" value="NAD(P)-binding Rossmann-fold domains"/>
    <property type="match status" value="1"/>
</dbReference>
<evidence type="ECO:0000313" key="4">
    <source>
        <dbReference type="EMBL" id="SEE74048.1"/>
    </source>
</evidence>
<dbReference type="InterPro" id="IPR051450">
    <property type="entry name" value="Gfo/Idh/MocA_Oxidoreductases"/>
</dbReference>
<gene>
    <name evidence="4" type="ORF">SAMN04488554_2704</name>
</gene>
<dbReference type="PANTHER" id="PTHR43377:SF1">
    <property type="entry name" value="BILIVERDIN REDUCTASE A"/>
    <property type="match status" value="1"/>
</dbReference>
<accession>A0A1H5LCT9</accession>
<dbReference type="AlphaFoldDB" id="A0A1H5LCT9"/>
<dbReference type="Pfam" id="PF01408">
    <property type="entry name" value="GFO_IDH_MocA"/>
    <property type="match status" value="1"/>
</dbReference>
<dbReference type="SUPFAM" id="SSF55347">
    <property type="entry name" value="Glyceraldehyde-3-phosphate dehydrogenase-like, C-terminal domain"/>
    <property type="match status" value="1"/>
</dbReference>
<dbReference type="Pfam" id="PF22725">
    <property type="entry name" value="GFO_IDH_MocA_C3"/>
    <property type="match status" value="1"/>
</dbReference>
<dbReference type="OrthoDB" id="9792085at2"/>
<sequence length="331" mass="34599">MNHPDPLRVGLIGAGGIAGVHAPAWRSLGAELVVHSLHGATELADRYGAATADSLDDLLARVDVVGILTPTATHAEIALAAIAAGKHVVCEKPLARTADQAQQIVDAAEHAGVRLFPAHVVRYFPAYAAAHASVTAGRIGQLAVSRFRRASAAPASPWFFDEAASGGIVMDQMIHDLDQAVWFAGTVTRVFARSVTRTDDGVRTASATVTLTHGSGAISHVHGVWGHAHLPFSSSFEIAGSDGVLRHDSAREDAVRLHLPPTPGGGYLPEVDVTDSPYTAEIVDFAAALREGREATVTGADGVQAVRLAEAANESIRTGAVVEIETQEAHR</sequence>
<dbReference type="Proteomes" id="UP000199220">
    <property type="component" value="Unassembled WGS sequence"/>
</dbReference>
<reference evidence="5" key="1">
    <citation type="submission" date="2016-10" db="EMBL/GenBank/DDBJ databases">
        <authorList>
            <person name="Varghese N."/>
            <person name="Submissions S."/>
        </authorList>
    </citation>
    <scope>NUCLEOTIDE SEQUENCE [LARGE SCALE GENOMIC DNA]</scope>
    <source>
        <strain evidence="5">DSM 21368</strain>
    </source>
</reference>
<dbReference type="Gene3D" id="3.30.360.10">
    <property type="entry name" value="Dihydrodipicolinate Reductase, domain 2"/>
    <property type="match status" value="1"/>
</dbReference>
<proteinExistence type="predicted"/>
<dbReference type="EMBL" id="FNTX01000002">
    <property type="protein sequence ID" value="SEE74048.1"/>
    <property type="molecule type" value="Genomic_DNA"/>
</dbReference>
<protein>
    <submittedName>
        <fullName evidence="4">Myo-inositol 2-dehydrogenase / D-chiro-inositol 1-dehydrogenase</fullName>
    </submittedName>
</protein>
<dbReference type="InterPro" id="IPR055170">
    <property type="entry name" value="GFO_IDH_MocA-like_dom"/>
</dbReference>
<dbReference type="InterPro" id="IPR000683">
    <property type="entry name" value="Gfo/Idh/MocA-like_OxRdtase_N"/>
</dbReference>
<feature type="domain" description="Gfo/Idh/MocA-like oxidoreductase N-terminal" evidence="2">
    <location>
        <begin position="7"/>
        <end position="119"/>
    </location>
</feature>
<evidence type="ECO:0000259" key="2">
    <source>
        <dbReference type="Pfam" id="PF01408"/>
    </source>
</evidence>
<dbReference type="Gene3D" id="3.40.50.720">
    <property type="entry name" value="NAD(P)-binding Rossmann-like Domain"/>
    <property type="match status" value="1"/>
</dbReference>
<name>A0A1H5LCT9_9MICO</name>
<dbReference type="RefSeq" id="WP_089773623.1">
    <property type="nucleotide sequence ID" value="NZ_FNTX01000002.1"/>
</dbReference>
<keyword evidence="1" id="KW-0520">NAD</keyword>
<dbReference type="STRING" id="648782.SAMN04488554_2704"/>
<feature type="domain" description="GFO/IDH/MocA-like oxidoreductase" evidence="3">
    <location>
        <begin position="127"/>
        <end position="245"/>
    </location>
</feature>
<organism evidence="4 5">
    <name type="scientific">Ruania alba</name>
    <dbReference type="NCBI Taxonomy" id="648782"/>
    <lineage>
        <taxon>Bacteria</taxon>
        <taxon>Bacillati</taxon>
        <taxon>Actinomycetota</taxon>
        <taxon>Actinomycetes</taxon>
        <taxon>Micrococcales</taxon>
        <taxon>Ruaniaceae</taxon>
        <taxon>Ruania</taxon>
    </lineage>
</organism>
<dbReference type="PANTHER" id="PTHR43377">
    <property type="entry name" value="BILIVERDIN REDUCTASE A"/>
    <property type="match status" value="1"/>
</dbReference>
<evidence type="ECO:0000313" key="5">
    <source>
        <dbReference type="Proteomes" id="UP000199220"/>
    </source>
</evidence>